<keyword evidence="1" id="KW-0805">Transcription regulation</keyword>
<proteinExistence type="predicted"/>
<dbReference type="Pfam" id="PF12833">
    <property type="entry name" value="HTH_18"/>
    <property type="match status" value="1"/>
</dbReference>
<dbReference type="InterPro" id="IPR018060">
    <property type="entry name" value="HTH_AraC"/>
</dbReference>
<dbReference type="Pfam" id="PF12625">
    <property type="entry name" value="Arabinose_bd"/>
    <property type="match status" value="1"/>
</dbReference>
<sequence>MPSTSPRHGAVYVKELAIDLLARGYKPHQVFERTGISPDIVNQDKPFVPFDTIAAFFEHAAELTGEDTLGFDRGARREMRRSGVICYVGMAAPTVLDFIKNVARYRRVFSDAVEIDADQLESQGLLRWYFAVPTQVRRRQYVEFGASGLLHAMRQAANREFSPRLVTFHHLRNSHQDRFRQFFGCNVTFGTAENAYHFRPEDLALPLLTADNDLYSVLTEYCDAILSDKSRNLPPLIVDVERAIADRLAKGEASQEEVARAMGMSPRTLSRRLAGENTTFFKTLEQLRWALAVSYLRDSDLVLAEIAFLLGYSGLSSFNDAFKRWTGQTPGQFRHV</sequence>
<name>A0ABT0Q1T5_9RHOB</name>
<dbReference type="InterPro" id="IPR010982">
    <property type="entry name" value="Lambda_DNA-bd_dom_sf"/>
</dbReference>
<gene>
    <name evidence="5" type="ORF">M3P21_09885</name>
</gene>
<organism evidence="5 6">
    <name type="scientific">Ruegeria spongiae</name>
    <dbReference type="NCBI Taxonomy" id="2942209"/>
    <lineage>
        <taxon>Bacteria</taxon>
        <taxon>Pseudomonadati</taxon>
        <taxon>Pseudomonadota</taxon>
        <taxon>Alphaproteobacteria</taxon>
        <taxon>Rhodobacterales</taxon>
        <taxon>Roseobacteraceae</taxon>
        <taxon>Ruegeria</taxon>
    </lineage>
</organism>
<evidence type="ECO:0000256" key="3">
    <source>
        <dbReference type="ARBA" id="ARBA00023163"/>
    </source>
</evidence>
<evidence type="ECO:0000256" key="1">
    <source>
        <dbReference type="ARBA" id="ARBA00023015"/>
    </source>
</evidence>
<keyword evidence="6" id="KW-1185">Reference proteome</keyword>
<reference evidence="5" key="1">
    <citation type="submission" date="2022-05" db="EMBL/GenBank/DDBJ databases">
        <authorList>
            <person name="Park J.-S."/>
        </authorList>
    </citation>
    <scope>NUCLEOTIDE SEQUENCE</scope>
    <source>
        <strain evidence="5">2012CJ41-6</strain>
    </source>
</reference>
<dbReference type="PROSITE" id="PS01124">
    <property type="entry name" value="HTH_ARAC_FAMILY_2"/>
    <property type="match status" value="1"/>
</dbReference>
<feature type="domain" description="HTH araC/xylS-type" evidence="4">
    <location>
        <begin position="238"/>
        <end position="336"/>
    </location>
</feature>
<dbReference type="PROSITE" id="PS00041">
    <property type="entry name" value="HTH_ARAC_FAMILY_1"/>
    <property type="match status" value="1"/>
</dbReference>
<keyword evidence="2" id="KW-0238">DNA-binding</keyword>
<dbReference type="RefSeq" id="WP_249709695.1">
    <property type="nucleotide sequence ID" value="NZ_JAMFMB010000010.1"/>
</dbReference>
<evidence type="ECO:0000313" key="5">
    <source>
        <dbReference type="EMBL" id="MCL6283838.1"/>
    </source>
</evidence>
<dbReference type="InterPro" id="IPR020449">
    <property type="entry name" value="Tscrpt_reg_AraC-type_HTH"/>
</dbReference>
<dbReference type="Gene3D" id="1.10.10.60">
    <property type="entry name" value="Homeodomain-like"/>
    <property type="match status" value="1"/>
</dbReference>
<evidence type="ECO:0000259" key="4">
    <source>
        <dbReference type="PROSITE" id="PS01124"/>
    </source>
</evidence>
<dbReference type="PANTHER" id="PTHR47894">
    <property type="entry name" value="HTH-TYPE TRANSCRIPTIONAL REGULATOR GADX"/>
    <property type="match status" value="1"/>
</dbReference>
<dbReference type="EMBL" id="JAMFMB010000010">
    <property type="protein sequence ID" value="MCL6283838.1"/>
    <property type="molecule type" value="Genomic_DNA"/>
</dbReference>
<evidence type="ECO:0000313" key="6">
    <source>
        <dbReference type="Proteomes" id="UP001203880"/>
    </source>
</evidence>
<dbReference type="InterPro" id="IPR032687">
    <property type="entry name" value="AraC-type_N"/>
</dbReference>
<protein>
    <submittedName>
        <fullName evidence="5">AraC family transcriptional regulator</fullName>
    </submittedName>
</protein>
<dbReference type="PANTHER" id="PTHR47894:SF1">
    <property type="entry name" value="HTH-TYPE TRANSCRIPTIONAL REGULATOR VQSM"/>
    <property type="match status" value="1"/>
</dbReference>
<dbReference type="PRINTS" id="PR00032">
    <property type="entry name" value="HTHARAC"/>
</dbReference>
<dbReference type="Proteomes" id="UP001203880">
    <property type="component" value="Unassembled WGS sequence"/>
</dbReference>
<dbReference type="InterPro" id="IPR009057">
    <property type="entry name" value="Homeodomain-like_sf"/>
</dbReference>
<comment type="caution">
    <text evidence="5">The sequence shown here is derived from an EMBL/GenBank/DDBJ whole genome shotgun (WGS) entry which is preliminary data.</text>
</comment>
<evidence type="ECO:0000256" key="2">
    <source>
        <dbReference type="ARBA" id="ARBA00023125"/>
    </source>
</evidence>
<dbReference type="SMART" id="SM00342">
    <property type="entry name" value="HTH_ARAC"/>
    <property type="match status" value="1"/>
</dbReference>
<dbReference type="SUPFAM" id="SSF47413">
    <property type="entry name" value="lambda repressor-like DNA-binding domains"/>
    <property type="match status" value="1"/>
</dbReference>
<keyword evidence="3" id="KW-0804">Transcription</keyword>
<dbReference type="SUPFAM" id="SSF46689">
    <property type="entry name" value="Homeodomain-like"/>
    <property type="match status" value="1"/>
</dbReference>
<dbReference type="InterPro" id="IPR018062">
    <property type="entry name" value="HTH_AraC-typ_CS"/>
</dbReference>
<accession>A0ABT0Q1T5</accession>